<dbReference type="EnsemblMetazoa" id="XM_011410338.1">
    <property type="protein sequence ID" value="XP_011408640.1"/>
    <property type="gene ID" value="LOC105315626"/>
</dbReference>
<dbReference type="GO" id="GO:1901255">
    <property type="term" value="P:nucleotide-excision repair involved in interstrand cross-link repair"/>
    <property type="evidence" value="ECO:0007669"/>
    <property type="project" value="TreeGrafter"/>
</dbReference>
<protein>
    <submittedName>
        <fullName evidence="4">Uncharacterized protein</fullName>
    </submittedName>
</protein>
<dbReference type="KEGG" id="aqu:105315626"/>
<evidence type="ECO:0000313" key="4">
    <source>
        <dbReference type="EnsemblMetazoa" id="XP_011408640.1"/>
    </source>
</evidence>
<dbReference type="GO" id="GO:0000724">
    <property type="term" value="P:double-strand break repair via homologous recombination"/>
    <property type="evidence" value="ECO:0007669"/>
    <property type="project" value="TreeGrafter"/>
</dbReference>
<dbReference type="Proteomes" id="UP000007879">
    <property type="component" value="Unassembled WGS sequence"/>
</dbReference>
<dbReference type="GO" id="GO:0000110">
    <property type="term" value="C:nucleotide-excision repair factor 1 complex"/>
    <property type="evidence" value="ECO:0007669"/>
    <property type="project" value="TreeGrafter"/>
</dbReference>
<dbReference type="GO" id="GO:0000712">
    <property type="term" value="P:resolution of meiotic recombination intermediates"/>
    <property type="evidence" value="ECO:0007669"/>
    <property type="project" value="TreeGrafter"/>
</dbReference>
<keyword evidence="1" id="KW-0227">DNA damage</keyword>
<sequence length="248" mass="28203">MASVTLDFENENFLELVSEDGLIILAKGLGLDRLFMKFLKLHSDPRNLVLVIGSSTLYEDHFKNDIAASLSNNIQQIPRSVTNEIPAKEREELYLKGGVLFVTSRILVVDMLRKVCPVDKVAGILVYNCHRVTDSSSEAFILRLYREGNKTGFIKGFSDCPEHFTTGFCQLERIMRNLFPDVIELRQQMTPSMTAIQHSVLEIMKACVRELKETNSLLESDEITIDNCLGKGFEQIIKIQFDPVWNQL</sequence>
<proteinExistence type="predicted"/>
<dbReference type="GO" id="GO:0000014">
    <property type="term" value="F:single-stranded DNA endodeoxyribonuclease activity"/>
    <property type="evidence" value="ECO:0007669"/>
    <property type="project" value="TreeGrafter"/>
</dbReference>
<evidence type="ECO:0000256" key="1">
    <source>
        <dbReference type="ARBA" id="ARBA00022763"/>
    </source>
</evidence>
<dbReference type="GO" id="GO:0003684">
    <property type="term" value="F:damaged DNA binding"/>
    <property type="evidence" value="ECO:0007669"/>
    <property type="project" value="TreeGrafter"/>
</dbReference>
<dbReference type="GO" id="GO:0003697">
    <property type="term" value="F:single-stranded DNA binding"/>
    <property type="evidence" value="ECO:0007669"/>
    <property type="project" value="TreeGrafter"/>
</dbReference>
<dbReference type="PANTHER" id="PTHR10150:SF0">
    <property type="entry name" value="DNA REPAIR ENDONUCLEASE XPF"/>
    <property type="match status" value="1"/>
</dbReference>
<keyword evidence="2" id="KW-0378">Hydrolase</keyword>
<dbReference type="GeneID" id="105315626"/>
<evidence type="ECO:0000313" key="5">
    <source>
        <dbReference type="Proteomes" id="UP000007879"/>
    </source>
</evidence>
<reference evidence="4" key="2">
    <citation type="submission" date="2024-06" db="UniProtKB">
        <authorList>
            <consortium name="EnsemblMetazoa"/>
        </authorList>
    </citation>
    <scope>IDENTIFICATION</scope>
</reference>
<reference evidence="5" key="1">
    <citation type="journal article" date="2010" name="Nature">
        <title>The Amphimedon queenslandica genome and the evolution of animal complexity.</title>
        <authorList>
            <person name="Srivastava M."/>
            <person name="Simakov O."/>
            <person name="Chapman J."/>
            <person name="Fahey B."/>
            <person name="Gauthier M.E."/>
            <person name="Mitros T."/>
            <person name="Richards G.S."/>
            <person name="Conaco C."/>
            <person name="Dacre M."/>
            <person name="Hellsten U."/>
            <person name="Larroux C."/>
            <person name="Putnam N.H."/>
            <person name="Stanke M."/>
            <person name="Adamska M."/>
            <person name="Darling A."/>
            <person name="Degnan S.M."/>
            <person name="Oakley T.H."/>
            <person name="Plachetzki D.C."/>
            <person name="Zhai Y."/>
            <person name="Adamski M."/>
            <person name="Calcino A."/>
            <person name="Cummins S.F."/>
            <person name="Goodstein D.M."/>
            <person name="Harris C."/>
            <person name="Jackson D.J."/>
            <person name="Leys S.P."/>
            <person name="Shu S."/>
            <person name="Woodcroft B.J."/>
            <person name="Vervoort M."/>
            <person name="Kosik K.S."/>
            <person name="Manning G."/>
            <person name="Degnan B.M."/>
            <person name="Rokhsar D.S."/>
        </authorList>
    </citation>
    <scope>NUCLEOTIDE SEQUENCE [LARGE SCALE GENOMIC DNA]</scope>
</reference>
<evidence type="ECO:0000256" key="3">
    <source>
        <dbReference type="ARBA" id="ARBA00023204"/>
    </source>
</evidence>
<evidence type="ECO:0000256" key="2">
    <source>
        <dbReference type="ARBA" id="ARBA00022801"/>
    </source>
</evidence>
<dbReference type="RefSeq" id="XP_011408640.1">
    <property type="nucleotide sequence ID" value="XM_011410338.1"/>
</dbReference>
<name>A0AAN0IT62_AMPQE</name>
<organism evidence="4 5">
    <name type="scientific">Amphimedon queenslandica</name>
    <name type="common">Sponge</name>
    <dbReference type="NCBI Taxonomy" id="400682"/>
    <lineage>
        <taxon>Eukaryota</taxon>
        <taxon>Metazoa</taxon>
        <taxon>Porifera</taxon>
        <taxon>Demospongiae</taxon>
        <taxon>Heteroscleromorpha</taxon>
        <taxon>Haplosclerida</taxon>
        <taxon>Niphatidae</taxon>
        <taxon>Amphimedon</taxon>
    </lineage>
</organism>
<accession>A0AAN0IT62</accession>
<keyword evidence="5" id="KW-1185">Reference proteome</keyword>
<keyword evidence="3" id="KW-0234">DNA repair</keyword>
<dbReference type="PANTHER" id="PTHR10150">
    <property type="entry name" value="DNA REPAIR ENDONUCLEASE XPF"/>
    <property type="match status" value="1"/>
</dbReference>
<dbReference type="AlphaFoldDB" id="A0AAN0IT62"/>